<dbReference type="InterPro" id="IPR027417">
    <property type="entry name" value="P-loop_NTPase"/>
</dbReference>
<dbReference type="InterPro" id="IPR038734">
    <property type="entry name" value="YhaN_AAA"/>
</dbReference>
<sequence>MRINHLTLSRYGHFTDRHLPLGHPSNLTLLVGANEAGKSTTLHSILDLLFGIEPRSSYNFLHNYHDMRLEAELDHQGQRHLIKRHKGNKNTLRGANDQPLPEHLLTDMLAGMQRATYQNLFALNHEQLRLGGNKMTLAEGDLGELLFGASGALQGAGSIKTQLNKEVERWHGLNKRSGPMVDATNRLKTAQTELHAITVTDHQWQQCQAAFEQAKNHHQQVNQSYKTQLKQLAELQRLKQLIPHLLELQQLENQRTPLLHEPRLDANLQQQWQTLEGRWMTLQGELDRIHTLQHSTQQRLDELPAAVNWLHREQELTLLEESRTQVLGDQHRTPKLNQEIQQLDDQIRTLAIQLGKSPNSDWRTLQQQQPTTLQIQRLNEAMASHARWEQSYQQSHSQQLTIQQRVKALEAQQTTQALSPLHLEQLKTALAQLGNHAPLHHYNQCQERQVEQQKKLALSLAQLPCWNGDLTALQQLIIPAQSLLQSHTEQFQLLQKKEAQHQQHSEHLQQRMTQLQNQLHTLQQQGDLPTPERIQQLRQQRDTLWQQLLHHWSDTSPQQQHNYAALVQQADQLADARDHHGQQIHALQKAQTEVQHQQQLLHNHQQQGHALHQQQQQWWQQWRKLWPTSLHGLEPQAMQRWLEQRQTVLQNQCDLHALQTQFGIAQQQLAEACTTLRQTLHPWPQPGDDSAPFATLFGRVEATHSWAQKELAKQEAAQNHLLEAKQQMAQLQSQLQALQKAQEQWQKPWQATLTELQLSPLLQPSEVVNLLNQWQLLTQLLQQRSHMDHEAAAINQRETLFNEQADTLLSEVGWAPQHPEQRMQAVAVWKEAFTQARSVEKQRHAWQQELAEQQQRHQQLQADHADLAAQRAALLHHCQVGDASQMAERFERARQRRELDQQWQQKQQQVLAVAEGWSVDEAKAAVTDLDLEEIQQQIHHTEQSLADWQNRQEQANQALTAAAQRMEELKRGDPVQLAQALADAEAELTHVTRQWMAAFVAEQLFQTALEQFSLTNQGPVLKAARHHFSQLTNGRYPDLVIDYASGTNPTLMVKKRCGGTLIIDALSEGTKDQLYLALRLAAVEHHVDQLGYGLPFIADDLFVNFDDTRTMAGLQTLAQLSKKTQVLIFTHHPHLVALAQAQLGTQLHVVQLS</sequence>
<dbReference type="Pfam" id="PF13514">
    <property type="entry name" value="AAA_27"/>
    <property type="match status" value="1"/>
</dbReference>
<dbReference type="EMBL" id="CP000471">
    <property type="protein sequence ID" value="ABK46025.1"/>
    <property type="molecule type" value="Genomic_DNA"/>
</dbReference>
<accession>A0LDI2</accession>
<feature type="coiled-coil region" evidence="1">
    <location>
        <begin position="836"/>
        <end position="870"/>
    </location>
</feature>
<reference evidence="4" key="1">
    <citation type="journal article" date="2009" name="Appl. Environ. Microbiol.">
        <title>Complete genome sequence of the chemolithoautotrophic marine magnetotactic coccus strain MC-1.</title>
        <authorList>
            <person name="Schubbe S."/>
            <person name="Williams T.J."/>
            <person name="Xie G."/>
            <person name="Kiss H.E."/>
            <person name="Brettin T.S."/>
            <person name="Martinez D."/>
            <person name="Ross C.A."/>
            <person name="Schuler D."/>
            <person name="Cox B.L."/>
            <person name="Nealson K.H."/>
            <person name="Bazylinski D.A."/>
        </authorList>
    </citation>
    <scope>NUCLEOTIDE SEQUENCE [LARGE SCALE GENOMIC DNA]</scope>
    <source>
        <strain evidence="4">ATCC BAA-1437 / JCM 17883 / MC-1</strain>
    </source>
</reference>
<evidence type="ECO:0000313" key="3">
    <source>
        <dbReference type="EMBL" id="ABK46025.1"/>
    </source>
</evidence>
<dbReference type="OrthoDB" id="9764467at2"/>
<protein>
    <recommendedName>
        <fullName evidence="2">YhaN AAA domain-containing protein</fullName>
    </recommendedName>
</protein>
<evidence type="ECO:0000313" key="4">
    <source>
        <dbReference type="Proteomes" id="UP000002586"/>
    </source>
</evidence>
<dbReference type="AlphaFoldDB" id="A0LDI2"/>
<keyword evidence="1" id="KW-0175">Coiled coil</keyword>
<dbReference type="Gene3D" id="3.40.50.300">
    <property type="entry name" value="P-loop containing nucleotide triphosphate hydrolases"/>
    <property type="match status" value="2"/>
</dbReference>
<organism evidence="3 4">
    <name type="scientific">Magnetococcus marinus (strain ATCC BAA-1437 / JCM 17883 / MC-1)</name>
    <dbReference type="NCBI Taxonomy" id="156889"/>
    <lineage>
        <taxon>Bacteria</taxon>
        <taxon>Pseudomonadati</taxon>
        <taxon>Pseudomonadota</taxon>
        <taxon>Magnetococcia</taxon>
        <taxon>Magnetococcales</taxon>
        <taxon>Magnetococcaceae</taxon>
        <taxon>Magnetococcus</taxon>
    </lineage>
</organism>
<dbReference type="eggNOG" id="COG4717">
    <property type="taxonomic scope" value="Bacteria"/>
</dbReference>
<reference evidence="3 4" key="2">
    <citation type="journal article" date="2012" name="Int. J. Syst. Evol. Microbiol.">
        <title>Magnetococcus marinus gen. nov., sp. nov., a marine, magnetotactic bacterium that represents a novel lineage (Magnetococcaceae fam. nov.; Magnetococcales ord. nov.) at the base of the Alphaproteobacteria.</title>
        <authorList>
            <person name="Bazylinski D.A."/>
            <person name="Williams T.J."/>
            <person name="Lefevre C.T."/>
            <person name="Berg R.J."/>
            <person name="Zhang C.L."/>
            <person name="Bowser S.S."/>
            <person name="Dean A.J."/>
            <person name="Beveridge T.J."/>
        </authorList>
    </citation>
    <scope>NUCLEOTIDE SEQUENCE [LARGE SCALE GENOMIC DNA]</scope>
    <source>
        <strain evidence="4">ATCC BAA-1437 / JCM 17883 / MC-1</strain>
    </source>
</reference>
<feature type="domain" description="YhaN AAA" evidence="2">
    <location>
        <begin position="1"/>
        <end position="204"/>
    </location>
</feature>
<keyword evidence="4" id="KW-1185">Reference proteome</keyword>
<feature type="coiled-coil region" evidence="1">
    <location>
        <begin position="498"/>
        <end position="525"/>
    </location>
</feature>
<dbReference type="eggNOG" id="COG0419">
    <property type="taxonomic scope" value="Bacteria"/>
</dbReference>
<dbReference type="SUPFAM" id="SSF52540">
    <property type="entry name" value="P-loop containing nucleoside triphosphate hydrolases"/>
    <property type="match status" value="1"/>
</dbReference>
<evidence type="ECO:0000259" key="2">
    <source>
        <dbReference type="Pfam" id="PF13514"/>
    </source>
</evidence>
<gene>
    <name evidence="3" type="ordered locus">Mmc1_3540</name>
</gene>
<dbReference type="RefSeq" id="WP_011715081.1">
    <property type="nucleotide sequence ID" value="NC_008576.1"/>
</dbReference>
<dbReference type="KEGG" id="mgm:Mmc1_3540"/>
<evidence type="ECO:0000256" key="1">
    <source>
        <dbReference type="SAM" id="Coils"/>
    </source>
</evidence>
<feature type="coiled-coil region" evidence="1">
    <location>
        <begin position="714"/>
        <end position="744"/>
    </location>
</feature>
<dbReference type="PANTHER" id="PTHR41259">
    <property type="entry name" value="DOUBLE-STRAND BREAK REPAIR RAD50 ATPASE, PUTATIVE-RELATED"/>
    <property type="match status" value="1"/>
</dbReference>
<proteinExistence type="predicted"/>
<dbReference type="Proteomes" id="UP000002586">
    <property type="component" value="Chromosome"/>
</dbReference>
<dbReference type="PANTHER" id="PTHR41259:SF1">
    <property type="entry name" value="DOUBLE-STRAND BREAK REPAIR RAD50 ATPASE, PUTATIVE-RELATED"/>
    <property type="match status" value="1"/>
</dbReference>
<name>A0LDI2_MAGMM</name>
<dbReference type="HOGENOM" id="CLU_006135_0_0_5"/>
<feature type="coiled-coil region" evidence="1">
    <location>
        <begin position="931"/>
        <end position="972"/>
    </location>
</feature>